<proteinExistence type="predicted"/>
<keyword evidence="3" id="KW-1185">Reference proteome</keyword>
<dbReference type="STRING" id="460265.Mnod_7638"/>
<evidence type="ECO:0000256" key="1">
    <source>
        <dbReference type="SAM" id="Phobius"/>
    </source>
</evidence>
<feature type="transmembrane region" description="Helical" evidence="1">
    <location>
        <begin position="81"/>
        <end position="106"/>
    </location>
</feature>
<sequence length="368" mass="37669">MPQEPSFFALSRRKQGFESPWERHLPQIALYLQCFGIGGTFTPVGGGTCLRTREQCHREARARRGCSARPPSSSDAVAPDLAAAAHGILPLSAFLLTLGSFLTASLSAQEPGLGRPRLAMVFAWIALGVPLLATAAVALLGLNPVLRSGVILSVLAPPVGSAAALATTLGLRPRLALLTSIALTVASPALMPLLAMLLRADVSLDTGHLAWRLIAVVGSAALIAAMARRWRARLTAVLPDALAAAGVAVIGLVIVGLAVTDGVRAQIAVAPDTFAPFVTAAVGVNLAAGPAGTALFWPWGSWDAMTVGLVSGNRNVTLAWAAAGATLAPEGEAYIAACAIPILSLPLLLKTAFALRARGARASGSTAT</sequence>
<evidence type="ECO:0008006" key="4">
    <source>
        <dbReference type="Google" id="ProtNLM"/>
    </source>
</evidence>
<gene>
    <name evidence="2" type="ordered locus">Mnod_7638</name>
</gene>
<dbReference type="AlphaFoldDB" id="B8IQS6"/>
<keyword evidence="1" id="KW-1133">Transmembrane helix</keyword>
<feature type="transmembrane region" description="Helical" evidence="1">
    <location>
        <begin position="234"/>
        <end position="259"/>
    </location>
</feature>
<dbReference type="InterPro" id="IPR038770">
    <property type="entry name" value="Na+/solute_symporter_sf"/>
</dbReference>
<reference evidence="2 3" key="1">
    <citation type="submission" date="2009-01" db="EMBL/GenBank/DDBJ databases">
        <title>Complete sequence of chromosome of Methylobacterium nodulans ORS 2060.</title>
        <authorList>
            <consortium name="US DOE Joint Genome Institute"/>
            <person name="Lucas S."/>
            <person name="Copeland A."/>
            <person name="Lapidus A."/>
            <person name="Glavina del Rio T."/>
            <person name="Dalin E."/>
            <person name="Tice H."/>
            <person name="Bruce D."/>
            <person name="Goodwin L."/>
            <person name="Pitluck S."/>
            <person name="Sims D."/>
            <person name="Brettin T."/>
            <person name="Detter J.C."/>
            <person name="Han C."/>
            <person name="Larimer F."/>
            <person name="Land M."/>
            <person name="Hauser L."/>
            <person name="Kyrpides N."/>
            <person name="Ivanova N."/>
            <person name="Marx C.J."/>
            <person name="Richardson P."/>
        </authorList>
    </citation>
    <scope>NUCLEOTIDE SEQUENCE [LARGE SCALE GENOMIC DNA]</scope>
    <source>
        <strain evidence="3">LMG 21967 / CNCM I-2342 / ORS 2060</strain>
    </source>
</reference>
<dbReference type="Proteomes" id="UP000008207">
    <property type="component" value="Chromosome"/>
</dbReference>
<accession>B8IQS6</accession>
<dbReference type="eggNOG" id="COG0385">
    <property type="taxonomic scope" value="Bacteria"/>
</dbReference>
<feature type="transmembrane region" description="Helical" evidence="1">
    <location>
        <begin position="148"/>
        <end position="168"/>
    </location>
</feature>
<dbReference type="Gene3D" id="1.20.1530.20">
    <property type="match status" value="1"/>
</dbReference>
<dbReference type="HOGENOM" id="CLU_064061_0_0_5"/>
<feature type="transmembrane region" description="Helical" evidence="1">
    <location>
        <begin position="333"/>
        <end position="355"/>
    </location>
</feature>
<evidence type="ECO:0000313" key="2">
    <source>
        <dbReference type="EMBL" id="ACL62371.1"/>
    </source>
</evidence>
<keyword evidence="1" id="KW-0472">Membrane</keyword>
<name>B8IQS6_METNO</name>
<feature type="transmembrane region" description="Helical" evidence="1">
    <location>
        <begin position="175"/>
        <end position="197"/>
    </location>
</feature>
<feature type="transmembrane region" description="Helical" evidence="1">
    <location>
        <begin position="209"/>
        <end position="227"/>
    </location>
</feature>
<organism evidence="2 3">
    <name type="scientific">Methylobacterium nodulans (strain LMG 21967 / CNCM I-2342 / ORS 2060)</name>
    <dbReference type="NCBI Taxonomy" id="460265"/>
    <lineage>
        <taxon>Bacteria</taxon>
        <taxon>Pseudomonadati</taxon>
        <taxon>Pseudomonadota</taxon>
        <taxon>Alphaproteobacteria</taxon>
        <taxon>Hyphomicrobiales</taxon>
        <taxon>Methylobacteriaceae</taxon>
        <taxon>Methylobacterium</taxon>
    </lineage>
</organism>
<evidence type="ECO:0000313" key="3">
    <source>
        <dbReference type="Proteomes" id="UP000008207"/>
    </source>
</evidence>
<dbReference type="KEGG" id="mno:Mnod_7638"/>
<feature type="transmembrane region" description="Helical" evidence="1">
    <location>
        <begin position="118"/>
        <end position="142"/>
    </location>
</feature>
<keyword evidence="1" id="KW-0812">Transmembrane</keyword>
<protein>
    <recommendedName>
        <fullName evidence="4">Bile acid:sodium symporter</fullName>
    </recommendedName>
</protein>
<dbReference type="EMBL" id="CP001349">
    <property type="protein sequence ID" value="ACL62371.1"/>
    <property type="molecule type" value="Genomic_DNA"/>
</dbReference>